<reference evidence="20" key="1">
    <citation type="submission" date="2025-08" db="UniProtKB">
        <authorList>
            <consortium name="RefSeq"/>
        </authorList>
    </citation>
    <scope>IDENTIFICATION</scope>
</reference>
<evidence type="ECO:0000256" key="4">
    <source>
        <dbReference type="ARBA" id="ARBA00022729"/>
    </source>
</evidence>
<evidence type="ECO:0000256" key="15">
    <source>
        <dbReference type="SAM" id="MobiDB-lite"/>
    </source>
</evidence>
<dbReference type="GO" id="GO:0045202">
    <property type="term" value="C:synapse"/>
    <property type="evidence" value="ECO:0007669"/>
    <property type="project" value="TreeGrafter"/>
</dbReference>
<organism evidence="19 20">
    <name type="scientific">Clupea harengus</name>
    <name type="common">Atlantic herring</name>
    <dbReference type="NCBI Taxonomy" id="7950"/>
    <lineage>
        <taxon>Eukaryota</taxon>
        <taxon>Metazoa</taxon>
        <taxon>Chordata</taxon>
        <taxon>Craniata</taxon>
        <taxon>Vertebrata</taxon>
        <taxon>Euteleostomi</taxon>
        <taxon>Actinopterygii</taxon>
        <taxon>Neopterygii</taxon>
        <taxon>Teleostei</taxon>
        <taxon>Clupei</taxon>
        <taxon>Clupeiformes</taxon>
        <taxon>Clupeoidei</taxon>
        <taxon>Clupeidae</taxon>
        <taxon>Clupea</taxon>
    </lineage>
</organism>
<feature type="region of interest" description="Disordered" evidence="15">
    <location>
        <begin position="370"/>
        <end position="389"/>
    </location>
</feature>
<dbReference type="InterPro" id="IPR036179">
    <property type="entry name" value="Ig-like_dom_sf"/>
</dbReference>
<dbReference type="Pfam" id="PF07686">
    <property type="entry name" value="V-set"/>
    <property type="match status" value="1"/>
</dbReference>
<evidence type="ECO:0000256" key="1">
    <source>
        <dbReference type="ARBA" id="ARBA00004498"/>
    </source>
</evidence>
<dbReference type="PROSITE" id="PS01241">
    <property type="entry name" value="LINK_1"/>
    <property type="match status" value="1"/>
</dbReference>
<feature type="compositionally biased region" description="Polar residues" evidence="15">
    <location>
        <begin position="380"/>
        <end position="389"/>
    </location>
</feature>
<dbReference type="GO" id="GO:0005540">
    <property type="term" value="F:hyaluronic acid binding"/>
    <property type="evidence" value="ECO:0007669"/>
    <property type="project" value="UniProtKB-KW"/>
</dbReference>
<keyword evidence="5" id="KW-0677">Repeat</keyword>
<feature type="disulfide bond" evidence="14">
    <location>
        <begin position="215"/>
        <end position="236"/>
    </location>
</feature>
<dbReference type="InterPro" id="IPR016186">
    <property type="entry name" value="C-type_lectin-like/link_sf"/>
</dbReference>
<dbReference type="GO" id="GO:0007155">
    <property type="term" value="P:cell adhesion"/>
    <property type="evidence" value="ECO:0007669"/>
    <property type="project" value="InterPro"/>
</dbReference>
<dbReference type="CDD" id="cd03519">
    <property type="entry name" value="Link_domain_HAPLN_module_2"/>
    <property type="match status" value="1"/>
</dbReference>
<dbReference type="Gene3D" id="3.10.100.10">
    <property type="entry name" value="Mannose-Binding Protein A, subunit A"/>
    <property type="match status" value="2"/>
</dbReference>
<evidence type="ECO:0000256" key="14">
    <source>
        <dbReference type="PROSITE-ProRule" id="PRU00323"/>
    </source>
</evidence>
<evidence type="ECO:0000256" key="10">
    <source>
        <dbReference type="ARBA" id="ARBA00038272"/>
    </source>
</evidence>
<keyword evidence="4 16" id="KW-0732">Signal</keyword>
<evidence type="ECO:0000313" key="20">
    <source>
        <dbReference type="RefSeq" id="XP_012671040.1"/>
    </source>
</evidence>
<dbReference type="PRINTS" id="PR01265">
    <property type="entry name" value="LINKMODULE"/>
</dbReference>
<evidence type="ECO:0000256" key="11">
    <source>
        <dbReference type="ARBA" id="ARBA00057003"/>
    </source>
</evidence>
<dbReference type="AlphaFoldDB" id="A0A6P3VFT8"/>
<proteinExistence type="inferred from homology"/>
<evidence type="ECO:0000256" key="2">
    <source>
        <dbReference type="ARBA" id="ARBA00022525"/>
    </source>
</evidence>
<dbReference type="PROSITE" id="PS50835">
    <property type="entry name" value="IG_LIKE"/>
    <property type="match status" value="1"/>
</dbReference>
<dbReference type="SMART" id="SM00406">
    <property type="entry name" value="IGv"/>
    <property type="match status" value="1"/>
</dbReference>
<dbReference type="RefSeq" id="XP_012671040.1">
    <property type="nucleotide sequence ID" value="XM_012815586.3"/>
</dbReference>
<dbReference type="GO" id="GO:0005615">
    <property type="term" value="C:extracellular space"/>
    <property type="evidence" value="ECO:0007669"/>
    <property type="project" value="TreeGrafter"/>
</dbReference>
<evidence type="ECO:0000256" key="5">
    <source>
        <dbReference type="ARBA" id="ARBA00022737"/>
    </source>
</evidence>
<dbReference type="Gene3D" id="2.60.40.10">
    <property type="entry name" value="Immunoglobulins"/>
    <property type="match status" value="1"/>
</dbReference>
<evidence type="ECO:0000256" key="6">
    <source>
        <dbReference type="ARBA" id="ARBA00023157"/>
    </source>
</evidence>
<protein>
    <recommendedName>
        <fullName evidence="12">Hyaluronan and proteoglycan link protein 4</fullName>
    </recommendedName>
    <alternativeName>
        <fullName evidence="13">Brain link protein 2</fullName>
    </alternativeName>
</protein>
<dbReference type="SMART" id="SM00408">
    <property type="entry name" value="IGc2"/>
    <property type="match status" value="1"/>
</dbReference>
<dbReference type="GeneID" id="105889677"/>
<dbReference type="SMART" id="SM00409">
    <property type="entry name" value="IG"/>
    <property type="match status" value="1"/>
</dbReference>
<dbReference type="CDD" id="cd05877">
    <property type="entry name" value="Ig_LP_like"/>
    <property type="match status" value="1"/>
</dbReference>
<gene>
    <name evidence="20" type="primary">hapln4</name>
</gene>
<evidence type="ECO:0000256" key="13">
    <source>
        <dbReference type="ARBA" id="ARBA00082812"/>
    </source>
</evidence>
<evidence type="ECO:0000313" key="19">
    <source>
        <dbReference type="Proteomes" id="UP000515152"/>
    </source>
</evidence>
<dbReference type="GO" id="GO:0001501">
    <property type="term" value="P:skeletal system development"/>
    <property type="evidence" value="ECO:0007669"/>
    <property type="project" value="TreeGrafter"/>
</dbReference>
<feature type="signal peptide" evidence="16">
    <location>
        <begin position="1"/>
        <end position="30"/>
    </location>
</feature>
<keyword evidence="9" id="KW-0393">Immunoglobulin domain</keyword>
<dbReference type="InterPro" id="IPR016187">
    <property type="entry name" value="CTDL_fold"/>
</dbReference>
<dbReference type="SUPFAM" id="SSF56436">
    <property type="entry name" value="C-type lectin-like"/>
    <property type="match status" value="2"/>
</dbReference>
<dbReference type="InterPro" id="IPR013106">
    <property type="entry name" value="Ig_V-set"/>
</dbReference>
<dbReference type="InterPro" id="IPR013783">
    <property type="entry name" value="Ig-like_fold"/>
</dbReference>
<dbReference type="PANTHER" id="PTHR22804">
    <property type="entry name" value="AGGRECAN/VERSICAN PROTEOGLYCAN"/>
    <property type="match status" value="1"/>
</dbReference>
<dbReference type="PROSITE" id="PS50963">
    <property type="entry name" value="LINK_2"/>
    <property type="match status" value="2"/>
</dbReference>
<evidence type="ECO:0000256" key="8">
    <source>
        <dbReference type="ARBA" id="ARBA00023290"/>
    </source>
</evidence>
<feature type="disulfide bond" evidence="14">
    <location>
        <begin position="314"/>
        <end position="335"/>
    </location>
</feature>
<feature type="domain" description="Link" evidence="18">
    <location>
        <begin position="269"/>
        <end position="361"/>
    </location>
</feature>
<feature type="domain" description="Ig-like" evidence="17">
    <location>
        <begin position="52"/>
        <end position="165"/>
    </location>
</feature>
<feature type="chain" id="PRO_5027656394" description="Hyaluronan and proteoglycan link protein 4" evidence="16">
    <location>
        <begin position="31"/>
        <end position="389"/>
    </location>
</feature>
<feature type="domain" description="Link" evidence="18">
    <location>
        <begin position="169"/>
        <end position="264"/>
    </location>
</feature>
<dbReference type="OrthoDB" id="5359219at2759"/>
<name>A0A6P3VFT8_CLUHA</name>
<dbReference type="KEGG" id="char:105889677"/>
<keyword evidence="2" id="KW-0964">Secreted</keyword>
<dbReference type="Pfam" id="PF00193">
    <property type="entry name" value="Xlink"/>
    <property type="match status" value="2"/>
</dbReference>
<evidence type="ECO:0000256" key="9">
    <source>
        <dbReference type="ARBA" id="ARBA00023319"/>
    </source>
</evidence>
<dbReference type="CTD" id="404037"/>
<keyword evidence="8" id="KW-0373">Hyaluronic acid</keyword>
<sequence>MFCLKLPGQLPVKALIVTCVVFTFTPPGISYPADADKGRTRVVHVLEDESGAVIVQTAPGKVVTHRGGSITLPCRYHHEPENTDPARSRIKWTKVTDALQFEDVFVSMGRRQRVFGSYQDRVSLELAGPGDASIIIHNVTLQDYGRYECEVTNDMEDDTGFVNLDLEGVVFPYYPKMGRYRLNYHQAEEVCQEQDAILASHAQLHKAFLDGLEWCNAGWLDDGSVQYPIVHPRDQCGRKDSPPGVRNYGYRHKDDERYDAFCFTSKLNGRVYFLKRFKKINYLEAVKACQRDGAAVAKVGQLYSAWKFQLLDRCEAGWLEDGSIRYPIVNPRARCGGSDPGVRNLGFPDKKFRLYGVYCFRRNDERNDIEPTTKGVKMSNKPTNATRAV</sequence>
<dbReference type="InterPro" id="IPR050691">
    <property type="entry name" value="Hyaluronan_bind_Proteoglycan"/>
</dbReference>
<dbReference type="SUPFAM" id="SSF48726">
    <property type="entry name" value="Immunoglobulin"/>
    <property type="match status" value="1"/>
</dbReference>
<dbReference type="GO" id="GO:0007417">
    <property type="term" value="P:central nervous system development"/>
    <property type="evidence" value="ECO:0007669"/>
    <property type="project" value="TreeGrafter"/>
</dbReference>
<dbReference type="InterPro" id="IPR000538">
    <property type="entry name" value="Link_dom"/>
</dbReference>
<dbReference type="GO" id="GO:0072534">
    <property type="term" value="C:perineuronal net"/>
    <property type="evidence" value="ECO:0007669"/>
    <property type="project" value="TreeGrafter"/>
</dbReference>
<dbReference type="InterPro" id="IPR003598">
    <property type="entry name" value="Ig_sub2"/>
</dbReference>
<dbReference type="GO" id="GO:0002052">
    <property type="term" value="P:positive regulation of neuroblast proliferation"/>
    <property type="evidence" value="ECO:0007669"/>
    <property type="project" value="TreeGrafter"/>
</dbReference>
<keyword evidence="19" id="KW-1185">Reference proteome</keyword>
<dbReference type="SMART" id="SM00445">
    <property type="entry name" value="LINK"/>
    <property type="match status" value="2"/>
</dbReference>
<dbReference type="Proteomes" id="UP000515152">
    <property type="component" value="Chromosome 10"/>
</dbReference>
<dbReference type="PANTHER" id="PTHR22804:SF11">
    <property type="entry name" value="HYALURONAN AND PROTEOGLYCAN LINK PROTEIN 4"/>
    <property type="match status" value="1"/>
</dbReference>
<evidence type="ECO:0000256" key="7">
    <source>
        <dbReference type="ARBA" id="ARBA00023180"/>
    </source>
</evidence>
<comment type="function">
    <text evidence="11">Essential for the proper localization of brevican (BCAN), mainly as a perineuronal nets (PNNs)-type deposition in the brainstem and cerebellum thereby playing a key role in the formation and structural organization of PNNs. Contributes to the formation and transmission of inhibitory GABAergic synapses between Purkinje cells and deep cerebellar nuclei neurons.</text>
</comment>
<evidence type="ECO:0000256" key="16">
    <source>
        <dbReference type="SAM" id="SignalP"/>
    </source>
</evidence>
<comment type="similarity">
    <text evidence="10">Belongs to the HAPLN family.</text>
</comment>
<comment type="subcellular location">
    <subcellularLocation>
        <location evidence="1">Secreted</location>
        <location evidence="1">Extracellular space</location>
        <location evidence="1">Extracellular matrix</location>
    </subcellularLocation>
</comment>
<keyword evidence="7" id="KW-0325">Glycoprotein</keyword>
<dbReference type="InterPro" id="IPR007110">
    <property type="entry name" value="Ig-like_dom"/>
</dbReference>
<dbReference type="GO" id="GO:0010001">
    <property type="term" value="P:glial cell differentiation"/>
    <property type="evidence" value="ECO:0007669"/>
    <property type="project" value="TreeGrafter"/>
</dbReference>
<dbReference type="InterPro" id="IPR003599">
    <property type="entry name" value="Ig_sub"/>
</dbReference>
<evidence type="ECO:0000256" key="12">
    <source>
        <dbReference type="ARBA" id="ARBA00069067"/>
    </source>
</evidence>
<evidence type="ECO:0000259" key="17">
    <source>
        <dbReference type="PROSITE" id="PS50835"/>
    </source>
</evidence>
<comment type="caution">
    <text evidence="14">Lacks conserved residue(s) required for the propagation of feature annotation.</text>
</comment>
<keyword evidence="6 14" id="KW-1015">Disulfide bond</keyword>
<evidence type="ECO:0000259" key="18">
    <source>
        <dbReference type="PROSITE" id="PS50963"/>
    </source>
</evidence>
<dbReference type="FunFam" id="3.10.100.10:FF:000001">
    <property type="entry name" value="Hyaluronan proteoglycan link protein 1"/>
    <property type="match status" value="1"/>
</dbReference>
<dbReference type="FunFam" id="3.10.100.10:FF:000002">
    <property type="entry name" value="Hyaluronan proteoglycan link protein 1"/>
    <property type="match status" value="1"/>
</dbReference>
<evidence type="ECO:0000256" key="3">
    <source>
        <dbReference type="ARBA" id="ARBA00022530"/>
    </source>
</evidence>
<keyword evidence="3" id="KW-0272">Extracellular matrix</keyword>
<accession>A0A6P3VFT8</accession>
<dbReference type="FunFam" id="2.60.40.10:FF:000536">
    <property type="entry name" value="Hyaluronan and proteoglycan link protein 4"/>
    <property type="match status" value="1"/>
</dbReference>